<reference evidence="2" key="1">
    <citation type="submission" date="2020-05" db="UniProtKB">
        <authorList>
            <consortium name="EnsemblMetazoa"/>
        </authorList>
    </citation>
    <scope>IDENTIFICATION</scope>
    <source>
        <strain evidence="2">TTRI</strain>
    </source>
</reference>
<organism evidence="2 3">
    <name type="scientific">Glossina austeni</name>
    <name type="common">Savannah tsetse fly</name>
    <dbReference type="NCBI Taxonomy" id="7395"/>
    <lineage>
        <taxon>Eukaryota</taxon>
        <taxon>Metazoa</taxon>
        <taxon>Ecdysozoa</taxon>
        <taxon>Arthropoda</taxon>
        <taxon>Hexapoda</taxon>
        <taxon>Insecta</taxon>
        <taxon>Pterygota</taxon>
        <taxon>Neoptera</taxon>
        <taxon>Endopterygota</taxon>
        <taxon>Diptera</taxon>
        <taxon>Brachycera</taxon>
        <taxon>Muscomorpha</taxon>
        <taxon>Hippoboscoidea</taxon>
        <taxon>Glossinidae</taxon>
        <taxon>Glossina</taxon>
    </lineage>
</organism>
<dbReference type="Proteomes" id="UP000078200">
    <property type="component" value="Unassembled WGS sequence"/>
</dbReference>
<keyword evidence="1" id="KW-0812">Transmembrane</keyword>
<keyword evidence="3" id="KW-1185">Reference proteome</keyword>
<feature type="transmembrane region" description="Helical" evidence="1">
    <location>
        <begin position="63"/>
        <end position="86"/>
    </location>
</feature>
<dbReference type="EnsemblMetazoa" id="GAUT006296-RA">
    <property type="protein sequence ID" value="GAUT006296-PA"/>
    <property type="gene ID" value="GAUT006296"/>
</dbReference>
<keyword evidence="1" id="KW-0472">Membrane</keyword>
<dbReference type="AlphaFoldDB" id="A0A1A9UIT8"/>
<name>A0A1A9UIT8_GLOAU</name>
<keyword evidence="1" id="KW-1133">Transmembrane helix</keyword>
<evidence type="ECO:0000313" key="3">
    <source>
        <dbReference type="Proteomes" id="UP000078200"/>
    </source>
</evidence>
<dbReference type="VEuPathDB" id="VectorBase:GAUT006296"/>
<evidence type="ECO:0000313" key="2">
    <source>
        <dbReference type="EnsemblMetazoa" id="GAUT006296-PA"/>
    </source>
</evidence>
<evidence type="ECO:0008006" key="4">
    <source>
        <dbReference type="Google" id="ProtNLM"/>
    </source>
</evidence>
<proteinExistence type="predicted"/>
<protein>
    <recommendedName>
        <fullName evidence="4">Transmembrane protein</fullName>
    </recommendedName>
</protein>
<evidence type="ECO:0000256" key="1">
    <source>
        <dbReference type="SAM" id="Phobius"/>
    </source>
</evidence>
<accession>A0A1A9UIT8</accession>
<sequence>MYRGRESLGNNRISIRIFILYITMFRAKQFSEVEFSRICEVDFRNLLQNKRNRVAIQQKFRNTICYIVTIVVVVGVDTVFAVVTFVCYEGICTKGSVCGLAVL</sequence>